<dbReference type="InterPro" id="IPR009057">
    <property type="entry name" value="Homeodomain-like_sf"/>
</dbReference>
<feature type="domain" description="HTH tetR-type" evidence="5">
    <location>
        <begin position="6"/>
        <end position="66"/>
    </location>
</feature>
<dbReference type="PRINTS" id="PR00455">
    <property type="entry name" value="HTHTETR"/>
</dbReference>
<reference evidence="6 7" key="1">
    <citation type="submission" date="2023-04" db="EMBL/GenBank/DDBJ databases">
        <title>Forest soil microbial communities from Buena Vista Peninsula, Colon Province, Panama.</title>
        <authorList>
            <person name="Bouskill N."/>
        </authorList>
    </citation>
    <scope>NUCLEOTIDE SEQUENCE [LARGE SCALE GENOMIC DNA]</scope>
    <source>
        <strain evidence="6 7">CFH S0262</strain>
    </source>
</reference>
<dbReference type="Gene3D" id="1.10.357.10">
    <property type="entry name" value="Tetracycline Repressor, domain 2"/>
    <property type="match status" value="1"/>
</dbReference>
<dbReference type="PANTHER" id="PTHR47506:SF6">
    <property type="entry name" value="HTH-TYPE TRANSCRIPTIONAL REPRESSOR NEMR"/>
    <property type="match status" value="1"/>
</dbReference>
<dbReference type="SUPFAM" id="SSF46689">
    <property type="entry name" value="Homeodomain-like"/>
    <property type="match status" value="1"/>
</dbReference>
<proteinExistence type="predicted"/>
<accession>A0ABT6MHI9</accession>
<dbReference type="InterPro" id="IPR001647">
    <property type="entry name" value="HTH_TetR"/>
</dbReference>
<protein>
    <submittedName>
        <fullName evidence="6">AcrR family transcriptional regulator</fullName>
    </submittedName>
</protein>
<keyword evidence="3" id="KW-0804">Transcription</keyword>
<evidence type="ECO:0000313" key="6">
    <source>
        <dbReference type="EMBL" id="MDH6283319.1"/>
    </source>
</evidence>
<feature type="DNA-binding region" description="H-T-H motif" evidence="4">
    <location>
        <begin position="29"/>
        <end position="48"/>
    </location>
</feature>
<organism evidence="6 7">
    <name type="scientific">Prescottella agglutinans</name>
    <dbReference type="NCBI Taxonomy" id="1644129"/>
    <lineage>
        <taxon>Bacteria</taxon>
        <taxon>Bacillati</taxon>
        <taxon>Actinomycetota</taxon>
        <taxon>Actinomycetes</taxon>
        <taxon>Mycobacteriales</taxon>
        <taxon>Nocardiaceae</taxon>
        <taxon>Prescottella</taxon>
    </lineage>
</organism>
<evidence type="ECO:0000256" key="4">
    <source>
        <dbReference type="PROSITE-ProRule" id="PRU00335"/>
    </source>
</evidence>
<dbReference type="PROSITE" id="PS50977">
    <property type="entry name" value="HTH_TETR_2"/>
    <property type="match status" value="1"/>
</dbReference>
<dbReference type="Pfam" id="PF00440">
    <property type="entry name" value="TetR_N"/>
    <property type="match status" value="1"/>
</dbReference>
<comment type="caution">
    <text evidence="6">The sequence shown here is derived from an EMBL/GenBank/DDBJ whole genome shotgun (WGS) entry which is preliminary data.</text>
</comment>
<evidence type="ECO:0000256" key="3">
    <source>
        <dbReference type="ARBA" id="ARBA00023163"/>
    </source>
</evidence>
<name>A0ABT6MHI9_9NOCA</name>
<gene>
    <name evidence="6" type="ORF">M2280_004562</name>
</gene>
<evidence type="ECO:0000256" key="1">
    <source>
        <dbReference type="ARBA" id="ARBA00023015"/>
    </source>
</evidence>
<dbReference type="EMBL" id="JARXVC010000013">
    <property type="protein sequence ID" value="MDH6283319.1"/>
    <property type="molecule type" value="Genomic_DNA"/>
</dbReference>
<dbReference type="SUPFAM" id="SSF48498">
    <property type="entry name" value="Tetracyclin repressor-like, C-terminal domain"/>
    <property type="match status" value="1"/>
</dbReference>
<keyword evidence="2 4" id="KW-0238">DNA-binding</keyword>
<sequence length="194" mass="21017">MARPRETTNDELLTHAHALLLERGAAGFTLGDVAARAGVAPATLIKRFGSKSQMIIAVSERWLASIAPGMAAAMHPHDDPVERLIAGASWDMYNFDHAARAGSQLTAFADDLRDPTLRALLAEGWERETQILQSAVDDARAQLPFAPDSRKAARMLRALAVGIHLSWSIAPVGSLVDDAHDHLTALVNSWKDIR</sequence>
<dbReference type="Proteomes" id="UP001160334">
    <property type="component" value="Unassembled WGS sequence"/>
</dbReference>
<evidence type="ECO:0000313" key="7">
    <source>
        <dbReference type="Proteomes" id="UP001160334"/>
    </source>
</evidence>
<keyword evidence="1" id="KW-0805">Transcription regulation</keyword>
<evidence type="ECO:0000256" key="2">
    <source>
        <dbReference type="ARBA" id="ARBA00023125"/>
    </source>
</evidence>
<evidence type="ECO:0000259" key="5">
    <source>
        <dbReference type="PROSITE" id="PS50977"/>
    </source>
</evidence>
<keyword evidence="7" id="KW-1185">Reference proteome</keyword>
<dbReference type="RefSeq" id="WP_280762592.1">
    <property type="nucleotide sequence ID" value="NZ_JARXVC010000013.1"/>
</dbReference>
<dbReference type="PANTHER" id="PTHR47506">
    <property type="entry name" value="TRANSCRIPTIONAL REGULATORY PROTEIN"/>
    <property type="match status" value="1"/>
</dbReference>
<dbReference type="InterPro" id="IPR036271">
    <property type="entry name" value="Tet_transcr_reg_TetR-rel_C_sf"/>
</dbReference>